<evidence type="ECO:0000313" key="12">
    <source>
        <dbReference type="Proteomes" id="UP000293637"/>
    </source>
</evidence>
<name>A0A133Q0Q7_STALU</name>
<dbReference type="PANTHER" id="PTHR34583">
    <property type="entry name" value="ANTIPORTER SUBUNIT MNHC2-RELATED"/>
    <property type="match status" value="1"/>
</dbReference>
<evidence type="ECO:0000313" key="8">
    <source>
        <dbReference type="EMBL" id="KXA36448.1"/>
    </source>
</evidence>
<dbReference type="STRING" id="28035.B6N84_10905"/>
<reference evidence="9 13" key="3">
    <citation type="submission" date="2019-07" db="EMBL/GenBank/DDBJ databases">
        <title>Comparative genome analysis of staphylococcus lugdunensis shows clonal complex-dependent diversity of the putative virulence factor, ess/type vii locus.</title>
        <authorList>
            <person name="Lebeurre J."/>
            <person name="Dahyot S."/>
            <person name="Diene S."/>
            <person name="Paulay A."/>
            <person name="Aubourg M."/>
            <person name="Argemi X."/>
            <person name="Giard J.-C."/>
            <person name="Tournier I."/>
            <person name="Francois P."/>
            <person name="Pestel-Caron M."/>
        </authorList>
    </citation>
    <scope>NUCLEOTIDE SEQUENCE [LARGE SCALE GENOMIC DNA]</scope>
    <source>
        <strain evidence="9 13">SL13</strain>
    </source>
</reference>
<dbReference type="RefSeq" id="WP_002479408.1">
    <property type="nucleotide sequence ID" value="NZ_AP021848.1"/>
</dbReference>
<gene>
    <name evidence="10" type="ORF">EQ812_08805</name>
    <name evidence="9" type="ORF">FO454_12175</name>
    <name evidence="8" type="ORF">HMPREF3225_02209</name>
</gene>
<proteinExistence type="inferred from homology"/>
<feature type="transmembrane region" description="Helical" evidence="7">
    <location>
        <begin position="69"/>
        <end position="93"/>
    </location>
</feature>
<evidence type="ECO:0000256" key="7">
    <source>
        <dbReference type="SAM" id="Phobius"/>
    </source>
</evidence>
<dbReference type="InterPro" id="IPR039428">
    <property type="entry name" value="NUOK/Mnh_C1-like"/>
</dbReference>
<comment type="subcellular location">
    <subcellularLocation>
        <location evidence="1">Cell membrane</location>
        <topology evidence="1">Multi-pass membrane protein</topology>
    </subcellularLocation>
</comment>
<evidence type="ECO:0000256" key="1">
    <source>
        <dbReference type="ARBA" id="ARBA00004651"/>
    </source>
</evidence>
<evidence type="ECO:0000256" key="3">
    <source>
        <dbReference type="ARBA" id="ARBA00022475"/>
    </source>
</evidence>
<keyword evidence="5 7" id="KW-1133">Transmembrane helix</keyword>
<accession>A0A133Q0Q7</accession>
<feature type="transmembrane region" description="Helical" evidence="7">
    <location>
        <begin position="6"/>
        <end position="25"/>
    </location>
</feature>
<dbReference type="PANTHER" id="PTHR34583:SF2">
    <property type="entry name" value="ANTIPORTER SUBUNIT MNHC2-RELATED"/>
    <property type="match status" value="1"/>
</dbReference>
<reference evidence="8 11" key="1">
    <citation type="submission" date="2016-01" db="EMBL/GenBank/DDBJ databases">
        <authorList>
            <person name="Mitreva M."/>
            <person name="Pepin K.H."/>
            <person name="Mihindukulasuriya K.A."/>
            <person name="Fulton R."/>
            <person name="Fronick C."/>
            <person name="O'Laughlin M."/>
            <person name="Miner T."/>
            <person name="Herter B."/>
            <person name="Rosa B.A."/>
            <person name="Cordes M."/>
            <person name="Tomlinson C."/>
            <person name="Wollam A."/>
            <person name="Palsikar V.B."/>
            <person name="Mardis E.R."/>
            <person name="Wilson R.K."/>
        </authorList>
    </citation>
    <scope>NUCLEOTIDE SEQUENCE [LARGE SCALE GENOMIC DNA]</scope>
    <source>
        <strain evidence="8 11">MJR7738</strain>
    </source>
</reference>
<dbReference type="Proteomes" id="UP000070063">
    <property type="component" value="Unassembled WGS sequence"/>
</dbReference>
<dbReference type="Gene3D" id="1.10.287.3510">
    <property type="match status" value="1"/>
</dbReference>
<keyword evidence="4 7" id="KW-0812">Transmembrane</keyword>
<evidence type="ECO:0000313" key="11">
    <source>
        <dbReference type="Proteomes" id="UP000070063"/>
    </source>
</evidence>
<dbReference type="EMBL" id="LRQI01000091">
    <property type="protein sequence ID" value="KXA36448.1"/>
    <property type="molecule type" value="Genomic_DNA"/>
</dbReference>
<evidence type="ECO:0000256" key="2">
    <source>
        <dbReference type="ARBA" id="ARBA00010388"/>
    </source>
</evidence>
<dbReference type="InterPro" id="IPR050601">
    <property type="entry name" value="CPA3_antiporter_subunitC"/>
</dbReference>
<evidence type="ECO:0000256" key="4">
    <source>
        <dbReference type="ARBA" id="ARBA00022692"/>
    </source>
</evidence>
<feature type="transmembrane region" description="Helical" evidence="7">
    <location>
        <begin position="32"/>
        <end position="49"/>
    </location>
</feature>
<dbReference type="eggNOG" id="COG1006">
    <property type="taxonomic scope" value="Bacteria"/>
</dbReference>
<dbReference type="OMA" id="FSIRIML"/>
<dbReference type="GO" id="GO:0005886">
    <property type="term" value="C:plasma membrane"/>
    <property type="evidence" value="ECO:0007669"/>
    <property type="project" value="UniProtKB-SubCell"/>
</dbReference>
<dbReference type="AlphaFoldDB" id="A0A133Q0Q7"/>
<evidence type="ECO:0000313" key="10">
    <source>
        <dbReference type="EMBL" id="TBW71897.1"/>
    </source>
</evidence>
<dbReference type="NCBIfam" id="NF009303">
    <property type="entry name" value="PRK12660.1"/>
    <property type="match status" value="1"/>
</dbReference>
<dbReference type="Proteomes" id="UP000293637">
    <property type="component" value="Unassembled WGS sequence"/>
</dbReference>
<comment type="similarity">
    <text evidence="2">Belongs to the CPA3 antiporters (TC 2.A.63) subunit C family.</text>
</comment>
<dbReference type="GeneID" id="58090462"/>
<reference evidence="10 12" key="2">
    <citation type="journal article" date="2019" name="Sci. Transl. Med.">
        <title>Quorum sensing between bacterial species on the skin protects against epidermal injury in atopic dermatitis.</title>
        <authorList>
            <person name="Williams M.R."/>
        </authorList>
    </citation>
    <scope>NUCLEOTIDE SEQUENCE [LARGE SCALE GENOMIC DNA]</scope>
    <source>
        <strain evidence="10 12">E7</strain>
    </source>
</reference>
<dbReference type="Pfam" id="PF00420">
    <property type="entry name" value="Oxidored_q2"/>
    <property type="match status" value="1"/>
</dbReference>
<protein>
    <submittedName>
        <fullName evidence="8 10">Antiporter</fullName>
    </submittedName>
</protein>
<dbReference type="EMBL" id="SCHB01000005">
    <property type="protein sequence ID" value="TBW71897.1"/>
    <property type="molecule type" value="Genomic_DNA"/>
</dbReference>
<dbReference type="Proteomes" id="UP000325462">
    <property type="component" value="Chromosome"/>
</dbReference>
<organism evidence="10 12">
    <name type="scientific">Staphylococcus lugdunensis</name>
    <dbReference type="NCBI Taxonomy" id="28035"/>
    <lineage>
        <taxon>Bacteria</taxon>
        <taxon>Bacillati</taxon>
        <taxon>Bacillota</taxon>
        <taxon>Bacilli</taxon>
        <taxon>Bacillales</taxon>
        <taxon>Staphylococcaceae</taxon>
        <taxon>Staphylococcus</taxon>
    </lineage>
</organism>
<keyword evidence="3" id="KW-1003">Cell membrane</keyword>
<keyword evidence="13" id="KW-1185">Reference proteome</keyword>
<evidence type="ECO:0000313" key="13">
    <source>
        <dbReference type="Proteomes" id="UP000325462"/>
    </source>
</evidence>
<evidence type="ECO:0000313" key="9">
    <source>
        <dbReference type="EMBL" id="QEX39623.1"/>
    </source>
</evidence>
<sequence>MNIILLLVIGFLVFIGTYMILSLNLIRIVIGISIYTHAGNLIIMSMGKYSSHMTEPLIGTSNTNYVDPLLQAIVLTAIVIGFAMTAFLLVLVYRTYRVTKEVEINLLRGDEENHEQ</sequence>
<evidence type="ECO:0000256" key="6">
    <source>
        <dbReference type="ARBA" id="ARBA00023136"/>
    </source>
</evidence>
<evidence type="ECO:0000256" key="5">
    <source>
        <dbReference type="ARBA" id="ARBA00022989"/>
    </source>
</evidence>
<dbReference type="EMBL" id="CP041722">
    <property type="protein sequence ID" value="QEX39623.1"/>
    <property type="molecule type" value="Genomic_DNA"/>
</dbReference>
<keyword evidence="6 7" id="KW-0472">Membrane</keyword>